<dbReference type="InterPro" id="IPR001544">
    <property type="entry name" value="Aminotrans_IV"/>
</dbReference>
<dbReference type="GO" id="GO:0003824">
    <property type="term" value="F:catalytic activity"/>
    <property type="evidence" value="ECO:0007669"/>
    <property type="project" value="InterPro"/>
</dbReference>
<proteinExistence type="predicted"/>
<dbReference type="AlphaFoldDB" id="A0AAF0J6E9"/>
<dbReference type="InterPro" id="IPR043132">
    <property type="entry name" value="BCAT-like_C"/>
</dbReference>
<dbReference type="Pfam" id="PF01063">
    <property type="entry name" value="Aminotran_4"/>
    <property type="match status" value="1"/>
</dbReference>
<evidence type="ECO:0000313" key="2">
    <source>
        <dbReference type="Proteomes" id="UP001219933"/>
    </source>
</evidence>
<dbReference type="Proteomes" id="UP001219933">
    <property type="component" value="Chromosome 3"/>
</dbReference>
<dbReference type="SUPFAM" id="SSF56752">
    <property type="entry name" value="D-aminoacid aminotransferase-like PLP-dependent enzymes"/>
    <property type="match status" value="1"/>
</dbReference>
<evidence type="ECO:0000313" key="1">
    <source>
        <dbReference type="EMBL" id="WFD35487.1"/>
    </source>
</evidence>
<keyword evidence="2" id="KW-1185">Reference proteome</keyword>
<dbReference type="EMBL" id="CP119879">
    <property type="protein sequence ID" value="WFD35487.1"/>
    <property type="molecule type" value="Genomic_DNA"/>
</dbReference>
<dbReference type="InterPro" id="IPR036038">
    <property type="entry name" value="Aminotransferase-like"/>
</dbReference>
<accession>A0AAF0J6E9</accession>
<protein>
    <submittedName>
        <fullName evidence="1">Uncharacterized protein</fullName>
    </submittedName>
</protein>
<sequence length="272" mass="29357">MSLDVITSLRTGAATDDGRRASVTALLPPHVAARVPTPDNAVLADELHDATASHPLAVHVPLWEAHVRRLVDASRAVCAIYPDEWRTAPSVHDILSSDAVAQLWEVTQAGPPHRCSLRLAASGALRAVIAPLGAKPATTPVVRLDTCETRLEGPLTKLKTSSREAYDSARARVGGTLGAGDVFDALLWYRDGDEQVVTESSIANLIVESPQGDLYTPVFEHLLPGLLVKELCRLGLVAERRITVADLVAWKNSHTFYLSNAVRGMFKVQLDL</sequence>
<reference evidence="1" key="1">
    <citation type="submission" date="2023-03" db="EMBL/GenBank/DDBJ databases">
        <title>Mating type loci evolution in Malassezia.</title>
        <authorList>
            <person name="Coelho M.A."/>
        </authorList>
    </citation>
    <scope>NUCLEOTIDE SEQUENCE</scope>
    <source>
        <strain evidence="1">CBS 11721</strain>
    </source>
</reference>
<dbReference type="Gene3D" id="3.20.10.10">
    <property type="entry name" value="D-amino Acid Aminotransferase, subunit A, domain 2"/>
    <property type="match status" value="1"/>
</dbReference>
<gene>
    <name evidence="1" type="ORF">MCUN1_002343</name>
</gene>
<name>A0AAF0J6E9_9BASI</name>
<organism evidence="1 2">
    <name type="scientific">Malassezia cuniculi</name>
    <dbReference type="NCBI Taxonomy" id="948313"/>
    <lineage>
        <taxon>Eukaryota</taxon>
        <taxon>Fungi</taxon>
        <taxon>Dikarya</taxon>
        <taxon>Basidiomycota</taxon>
        <taxon>Ustilaginomycotina</taxon>
        <taxon>Malasseziomycetes</taxon>
        <taxon>Malasseziales</taxon>
        <taxon>Malasseziaceae</taxon>
        <taxon>Malassezia</taxon>
    </lineage>
</organism>